<proteinExistence type="predicted"/>
<reference evidence="1 2" key="3">
    <citation type="journal article" date="2004" name="Bioinformatics">
        <title>PHIRE, a deterministic approach to reveal regulatory elements in bacteriophage genomes.</title>
        <authorList>
            <person name="Lavigne R."/>
            <person name="Sun W.D."/>
            <person name="Volckaert G."/>
        </authorList>
    </citation>
    <scope>NUCLEOTIDE SEQUENCE [LARGE SCALE GENOMIC DNA]</scope>
</reference>
<name>Q2Z0X4_9CAUD</name>
<evidence type="ECO:0000313" key="2">
    <source>
        <dbReference type="Proteomes" id="UP000001239"/>
    </source>
</evidence>
<accession>Q2Z0X4</accession>
<dbReference type="Proteomes" id="UP000001239">
    <property type="component" value="Segment"/>
</dbReference>
<dbReference type="GeneID" id="5176785"/>
<reference evidence="1 2" key="4">
    <citation type="journal article" date="2005" name="J. Mol. Biol.">
        <title>Genome comparison of Pseudomonas aeruginosa large phages.</title>
        <authorList>
            <person name="Hertveldt K."/>
            <person name="Lavigne R."/>
            <person name="Pleteneva E."/>
            <person name="Sernova N."/>
            <person name="Kurochkina L."/>
            <person name="Korchevskii R."/>
            <person name="Robben J."/>
            <person name="Mesyanzhinov V."/>
            <person name="Krylov V.N."/>
            <person name="Volckaert G."/>
        </authorList>
    </citation>
    <scope>NUCLEOTIDE SEQUENCE</scope>
</reference>
<dbReference type="EMBL" id="AJ697969">
    <property type="protein sequence ID" value="CAG27201.1"/>
    <property type="molecule type" value="Genomic_DNA"/>
</dbReference>
<sequence>MEIPAILKGEVHLPLVENMTAGQAIEIANAFYQTTLKPEDFKEAQAIVDGDKVILDLLDPVTGEVVVHFVNKAGVTRKPLDDTTLVNPMAAVVNADENIIWAGPPEFVGSVTELDWLRYITDAPPPMTPDPMDYAKRMATLLNQYNIAGGRWTNNWSADLPRSVTAFHVAYRGDAQWAPSKFMLNDLVSEFIVVIYLPYAHPACYVCFAS</sequence>
<keyword evidence="2" id="KW-1185">Reference proteome</keyword>
<dbReference type="RefSeq" id="YP_418140.1">
    <property type="nucleotide sequence ID" value="NC_007623.1"/>
</dbReference>
<dbReference type="KEGG" id="vg:5176785"/>
<reference evidence="1 2" key="1">
    <citation type="journal article" date="2002" name="Genetika">
        <title>Phenogenetic characterization of a group of giant Phi KZ-like bacteriophages of Pseudomonas aeruginosa].</title>
        <authorList>
            <person name="Burkal'tseva M.V."/>
            <person name="Krylov V.N."/>
            <person name="Pleteneva E.A."/>
            <person name="Shaburova O.V."/>
            <person name="Krylov S.V."/>
            <person name="Volckaert G."/>
            <person name="Sykilinda N.N."/>
            <person name="Kurochkina L.P."/>
            <person name="Mesyanzhinov V.V."/>
        </authorList>
    </citation>
    <scope>NUCLEOTIDE SEQUENCE [LARGE SCALE GENOMIC DNA]</scope>
</reference>
<protein>
    <submittedName>
        <fullName evidence="1">Uncharacterized protein</fullName>
    </submittedName>
</protein>
<organism evidence="1 2">
    <name type="scientific">Pseudomonas phage EL</name>
    <dbReference type="NCBI Taxonomy" id="273133"/>
    <lineage>
        <taxon>Viruses</taxon>
        <taxon>Duplodnaviria</taxon>
        <taxon>Heunggongvirae</taxon>
        <taxon>Uroviricota</taxon>
        <taxon>Caudoviricetes</taxon>
        <taxon>Chimalliviridae</taxon>
        <taxon>Elvirus</taxon>
        <taxon>Elvirus EL</taxon>
    </lineage>
</organism>
<evidence type="ECO:0000313" key="1">
    <source>
        <dbReference type="EMBL" id="CAG27201.1"/>
    </source>
</evidence>
<reference evidence="1 2" key="2">
    <citation type="journal article" date="2003" name="Res. Microbiol.">
        <title>Myoviridae bacteriophages of Pseudomonas aeruginosa: a long and complex evolutionary pathway.</title>
        <authorList>
            <person name="Krylov V.N."/>
            <person name="Pleteneva E.A."/>
            <person name="Bourkalsteva M.V."/>
            <person name="Shaburova O.V."/>
            <person name="Volckaert G."/>
            <person name="Sykilinda N.N."/>
            <person name="Kurochkina L.P."/>
            <person name="Mesyanzhinov V.V."/>
        </authorList>
    </citation>
    <scope>NUCLEOTIDE SEQUENCE [LARGE SCALE GENOMIC DNA]</scope>
</reference>